<dbReference type="EMBL" id="CP036261">
    <property type="protein sequence ID" value="QDS86033.1"/>
    <property type="molecule type" value="Genomic_DNA"/>
</dbReference>
<organism evidence="1 2">
    <name type="scientific">Rosistilla ulvae</name>
    <dbReference type="NCBI Taxonomy" id="1930277"/>
    <lineage>
        <taxon>Bacteria</taxon>
        <taxon>Pseudomonadati</taxon>
        <taxon>Planctomycetota</taxon>
        <taxon>Planctomycetia</taxon>
        <taxon>Pirellulales</taxon>
        <taxon>Pirellulaceae</taxon>
        <taxon>Rosistilla</taxon>
    </lineage>
</organism>
<dbReference type="OrthoDB" id="280019at2"/>
<evidence type="ECO:0000313" key="1">
    <source>
        <dbReference type="EMBL" id="QDS86033.1"/>
    </source>
</evidence>
<proteinExistence type="predicted"/>
<gene>
    <name evidence="1" type="ORF">EC9_01910</name>
</gene>
<reference evidence="1 2" key="1">
    <citation type="submission" date="2019-02" db="EMBL/GenBank/DDBJ databases">
        <title>Deep-cultivation of Planctomycetes and their phenomic and genomic characterization uncovers novel biology.</title>
        <authorList>
            <person name="Wiegand S."/>
            <person name="Jogler M."/>
            <person name="Boedeker C."/>
            <person name="Pinto D."/>
            <person name="Vollmers J."/>
            <person name="Rivas-Marin E."/>
            <person name="Kohn T."/>
            <person name="Peeters S.H."/>
            <person name="Heuer A."/>
            <person name="Rast P."/>
            <person name="Oberbeckmann S."/>
            <person name="Bunk B."/>
            <person name="Jeske O."/>
            <person name="Meyerdierks A."/>
            <person name="Storesund J.E."/>
            <person name="Kallscheuer N."/>
            <person name="Luecker S."/>
            <person name="Lage O.M."/>
            <person name="Pohl T."/>
            <person name="Merkel B.J."/>
            <person name="Hornburger P."/>
            <person name="Mueller R.-W."/>
            <person name="Bruemmer F."/>
            <person name="Labrenz M."/>
            <person name="Spormann A.M."/>
            <person name="Op den Camp H."/>
            <person name="Overmann J."/>
            <person name="Amann R."/>
            <person name="Jetten M.S.M."/>
            <person name="Mascher T."/>
            <person name="Medema M.H."/>
            <person name="Devos D.P."/>
            <person name="Kaster A.-K."/>
            <person name="Ovreas L."/>
            <person name="Rohde M."/>
            <person name="Galperin M.Y."/>
            <person name="Jogler C."/>
        </authorList>
    </citation>
    <scope>NUCLEOTIDE SEQUENCE [LARGE SCALE GENOMIC DNA]</scope>
    <source>
        <strain evidence="1 2">EC9</strain>
    </source>
</reference>
<dbReference type="KEGG" id="ruv:EC9_01910"/>
<accession>A0A517LTS3</accession>
<dbReference type="AlphaFoldDB" id="A0A517LTS3"/>
<name>A0A517LTS3_9BACT</name>
<protein>
    <submittedName>
        <fullName evidence="1">Uncharacterized protein</fullName>
    </submittedName>
</protein>
<keyword evidence="2" id="KW-1185">Reference proteome</keyword>
<dbReference type="RefSeq" id="WP_145341570.1">
    <property type="nucleotide sequence ID" value="NZ_CP036261.1"/>
</dbReference>
<dbReference type="Proteomes" id="UP000319557">
    <property type="component" value="Chromosome"/>
</dbReference>
<evidence type="ECO:0000313" key="2">
    <source>
        <dbReference type="Proteomes" id="UP000319557"/>
    </source>
</evidence>
<sequence length="89" mass="9936">MTLKLSKDLSDALHANGSNGLEVVDPDSNRIYFVVDAEIHRQAMEALRRQQDREAIALGIAEMEAGEGTSVDEAFEEIRANLNLPQRRQ</sequence>